<proteinExistence type="inferred from homology"/>
<reference evidence="15 16" key="1">
    <citation type="journal article" date="2012" name="J. Bacteriol.">
        <title>Complete genome sequences of Methylophaga sp. strain JAM1 and Methylophaga sp. strain JAM7.</title>
        <authorList>
            <person name="Villeneuve C."/>
            <person name="Martineau C."/>
            <person name="Mauffrey F."/>
            <person name="Villemur R."/>
        </authorList>
    </citation>
    <scope>NUCLEOTIDE SEQUENCE [LARGE SCALE GENOMIC DNA]</scope>
    <source>
        <strain evidence="15 16">JAM1</strain>
    </source>
</reference>
<dbReference type="STRING" id="754476.Q7A_966"/>
<dbReference type="Proteomes" id="UP000009144">
    <property type="component" value="Chromosome"/>
</dbReference>
<keyword evidence="2 14" id="KW-0963">Cytoplasm</keyword>
<evidence type="ECO:0000313" key="16">
    <source>
        <dbReference type="Proteomes" id="UP000009144"/>
    </source>
</evidence>
<feature type="active site" description="Nucleophile; cysteine thiosulfonate intermediate" evidence="14">
    <location>
        <position position="225"/>
    </location>
</feature>
<evidence type="ECO:0000256" key="2">
    <source>
        <dbReference type="ARBA" id="ARBA00022490"/>
    </source>
</evidence>
<evidence type="ECO:0000256" key="9">
    <source>
        <dbReference type="ARBA" id="ARBA00024386"/>
    </source>
</evidence>
<dbReference type="NCBIfam" id="TIGR00434">
    <property type="entry name" value="cysH"/>
    <property type="match status" value="1"/>
</dbReference>
<keyword evidence="5 14" id="KW-0408">Iron</keyword>
<accession>I1XHD9</accession>
<dbReference type="GO" id="GO:0051539">
    <property type="term" value="F:4 iron, 4 sulfur cluster binding"/>
    <property type="evidence" value="ECO:0007669"/>
    <property type="project" value="UniProtKB-UniRule"/>
</dbReference>
<dbReference type="InterPro" id="IPR014729">
    <property type="entry name" value="Rossmann-like_a/b/a_fold"/>
</dbReference>
<evidence type="ECO:0000256" key="10">
    <source>
        <dbReference type="ARBA" id="ARBA00029514"/>
    </source>
</evidence>
<dbReference type="CDD" id="cd23945">
    <property type="entry name" value="PAPS_reductase"/>
    <property type="match status" value="1"/>
</dbReference>
<dbReference type="EC" id="1.8.4.10" evidence="9 14"/>
<dbReference type="GO" id="GO:0004604">
    <property type="term" value="F:phosphoadenylyl-sulfate reductase (thioredoxin) activity"/>
    <property type="evidence" value="ECO:0007669"/>
    <property type="project" value="UniProtKB-UniRule"/>
</dbReference>
<dbReference type="Gene3D" id="3.40.50.620">
    <property type="entry name" value="HUPs"/>
    <property type="match status" value="1"/>
</dbReference>
<evidence type="ECO:0000256" key="6">
    <source>
        <dbReference type="ARBA" id="ARBA00023014"/>
    </source>
</evidence>
<feature type="binding site" evidence="14">
    <location>
        <position position="197"/>
    </location>
    <ligand>
        <name>[4Fe-4S] cluster</name>
        <dbReference type="ChEBI" id="CHEBI:49883"/>
    </ligand>
</feature>
<comment type="pathway">
    <text evidence="8 14">Sulfur metabolism; hydrogen sulfide biosynthesis; sulfite from sulfate.</text>
</comment>
<comment type="function">
    <text evidence="7 14">Catalyzes the formation of sulfite from adenosine 5'-phosphosulfate (APS) using thioredoxin as an electron donor.</text>
</comment>
<dbReference type="EMBL" id="CP003390">
    <property type="protein sequence ID" value="AFI83808.1"/>
    <property type="molecule type" value="Genomic_DNA"/>
</dbReference>
<evidence type="ECO:0000256" key="8">
    <source>
        <dbReference type="ARBA" id="ARBA00024327"/>
    </source>
</evidence>
<evidence type="ECO:0000256" key="1">
    <source>
        <dbReference type="ARBA" id="ARBA00009732"/>
    </source>
</evidence>
<dbReference type="KEGG" id="mej:Q7A_966"/>
<keyword evidence="16" id="KW-1185">Reference proteome</keyword>
<evidence type="ECO:0000256" key="3">
    <source>
        <dbReference type="ARBA" id="ARBA00022723"/>
    </source>
</evidence>
<keyword evidence="4 14" id="KW-0560">Oxidoreductase</keyword>
<comment type="similarity">
    <text evidence="1 14">Belongs to the PAPS reductase family. CysH subfamily.</text>
</comment>
<dbReference type="eggNOG" id="COG0175">
    <property type="taxonomic scope" value="Bacteria"/>
</dbReference>
<evidence type="ECO:0000256" key="7">
    <source>
        <dbReference type="ARBA" id="ARBA00024298"/>
    </source>
</evidence>
<dbReference type="RefSeq" id="WP_014706183.1">
    <property type="nucleotide sequence ID" value="NC_017857.3"/>
</dbReference>
<dbReference type="PANTHER" id="PTHR46482:SF9">
    <property type="entry name" value="5'-ADENYLYLSULFATE REDUCTASE 1, CHLOROPLASTIC"/>
    <property type="match status" value="1"/>
</dbReference>
<dbReference type="Pfam" id="PF01507">
    <property type="entry name" value="PAPS_reduct"/>
    <property type="match status" value="1"/>
</dbReference>
<dbReference type="OrthoDB" id="9794018at2"/>
<dbReference type="GO" id="GO:0046872">
    <property type="term" value="F:metal ion binding"/>
    <property type="evidence" value="ECO:0007669"/>
    <property type="project" value="UniProtKB-KW"/>
</dbReference>
<keyword evidence="6 14" id="KW-0411">Iron-sulfur</keyword>
<dbReference type="NCBIfam" id="TIGR02055">
    <property type="entry name" value="APS_reductase"/>
    <property type="match status" value="1"/>
</dbReference>
<organism evidence="15 16">
    <name type="scientific">Methylophaga nitratireducenticrescens</name>
    <dbReference type="NCBI Taxonomy" id="754476"/>
    <lineage>
        <taxon>Bacteria</taxon>
        <taxon>Pseudomonadati</taxon>
        <taxon>Pseudomonadota</taxon>
        <taxon>Gammaproteobacteria</taxon>
        <taxon>Thiotrichales</taxon>
        <taxon>Piscirickettsiaceae</taxon>
        <taxon>Methylophaga</taxon>
    </lineage>
</organism>
<name>I1XHD9_METNJ</name>
<evidence type="ECO:0000313" key="15">
    <source>
        <dbReference type="EMBL" id="AFI83808.1"/>
    </source>
</evidence>
<sequence length="232" mass="26453">MTEINEKLQLKIDAVKQLLEQIAADYSPAVLATSYGAEDMVLMDLIAKFVPQIGIFTLDTGRLPKETYDLMQQAKKHYQLEVEVYYPDTLSIEQFVTHNGPNAFYDSVDLRKQCCGIRKVAPLKRALAGKKAWLTGMRRSQSVTRNELPVSEWDADHELQKFSPLTDWSNGEVWKYIRAFDVPFNELHNQGYASIGCAPCTRAITPGEDVRAGRWWWENPETKECGLHVKAK</sequence>
<dbReference type="GO" id="GO:0005737">
    <property type="term" value="C:cytoplasm"/>
    <property type="evidence" value="ECO:0007669"/>
    <property type="project" value="UniProtKB-SubCell"/>
</dbReference>
<evidence type="ECO:0000256" key="12">
    <source>
        <dbReference type="ARBA" id="ARBA00032041"/>
    </source>
</evidence>
<dbReference type="InterPro" id="IPR002500">
    <property type="entry name" value="PAPS_reduct_dom"/>
</dbReference>
<comment type="catalytic activity">
    <reaction evidence="13 14">
        <text>[thioredoxin]-disulfide + sulfite + AMP + 2 H(+) = adenosine 5'-phosphosulfate + [thioredoxin]-dithiol</text>
        <dbReference type="Rhea" id="RHEA:21976"/>
        <dbReference type="Rhea" id="RHEA-COMP:10698"/>
        <dbReference type="Rhea" id="RHEA-COMP:10700"/>
        <dbReference type="ChEBI" id="CHEBI:15378"/>
        <dbReference type="ChEBI" id="CHEBI:17359"/>
        <dbReference type="ChEBI" id="CHEBI:29950"/>
        <dbReference type="ChEBI" id="CHEBI:50058"/>
        <dbReference type="ChEBI" id="CHEBI:58243"/>
        <dbReference type="ChEBI" id="CHEBI:456215"/>
        <dbReference type="EC" id="1.8.4.10"/>
    </reaction>
</comment>
<dbReference type="GO" id="GO:0019344">
    <property type="term" value="P:cysteine biosynthetic process"/>
    <property type="evidence" value="ECO:0007669"/>
    <property type="project" value="InterPro"/>
</dbReference>
<gene>
    <name evidence="14" type="primary">cysH</name>
    <name evidence="15" type="ordered locus">Q7A_966</name>
</gene>
<comment type="subcellular location">
    <subcellularLocation>
        <location evidence="14">Cytoplasm</location>
    </subcellularLocation>
</comment>
<comment type="cofactor">
    <cofactor evidence="14">
        <name>[4Fe-4S] cluster</name>
        <dbReference type="ChEBI" id="CHEBI:49883"/>
    </cofactor>
    <text evidence="14">Binds 1 [4Fe-4S] cluster per subunit.</text>
</comment>
<feature type="binding site" evidence="14">
    <location>
        <position position="115"/>
    </location>
    <ligand>
        <name>[4Fe-4S] cluster</name>
        <dbReference type="ChEBI" id="CHEBI:49883"/>
    </ligand>
</feature>
<reference evidence="15 16" key="2">
    <citation type="journal article" date="2013" name="Int. J. Syst. Evol. Microbiol.">
        <title>Methylophaga nitratireducenticrescens sp. nov. and Methylophaga frappieri sp. nov., isolated from the biofilm of the methanol-fed denitrification system treating the seawater at the Montreal Biodome.</title>
        <authorList>
            <person name="Villeneuve C."/>
            <person name="Martineau C."/>
            <person name="Mauffrey F."/>
            <person name="Villemur R."/>
        </authorList>
    </citation>
    <scope>NUCLEOTIDE SEQUENCE [LARGE SCALE GENOMIC DNA]</scope>
    <source>
        <strain evidence="15 16">JAM1</strain>
    </source>
</reference>
<dbReference type="InterPro" id="IPR004511">
    <property type="entry name" value="PAPS/APS_Rdtase"/>
</dbReference>
<dbReference type="HAMAP" id="MF_00063">
    <property type="entry name" value="CysH"/>
    <property type="match status" value="1"/>
</dbReference>
<evidence type="ECO:0000256" key="11">
    <source>
        <dbReference type="ARBA" id="ARBA00030894"/>
    </source>
</evidence>
<dbReference type="GO" id="GO:0070814">
    <property type="term" value="P:hydrogen sulfide biosynthetic process"/>
    <property type="evidence" value="ECO:0007669"/>
    <property type="project" value="UniProtKB-UniRule"/>
</dbReference>
<dbReference type="AlphaFoldDB" id="I1XHD9"/>
<dbReference type="PATRIC" id="fig|754476.3.peg.953"/>
<evidence type="ECO:0000256" key="14">
    <source>
        <dbReference type="HAMAP-Rule" id="MF_00063"/>
    </source>
</evidence>
<dbReference type="PIRSF" id="PIRSF000857">
    <property type="entry name" value="PAPS_reductase"/>
    <property type="match status" value="1"/>
</dbReference>
<protein>
    <recommendedName>
        <fullName evidence="10 14">Adenosine 5'-phosphosulfate reductase</fullName>
        <shortName evidence="14">APS reductase</shortName>
        <ecNumber evidence="9 14">1.8.4.10</ecNumber>
    </recommendedName>
    <alternativeName>
        <fullName evidence="12 14">5'-adenylylsulfate reductase</fullName>
    </alternativeName>
    <alternativeName>
        <fullName evidence="11 14">Thioredoxin-dependent 5'-adenylylsulfate reductase</fullName>
    </alternativeName>
</protein>
<feature type="binding site" evidence="14">
    <location>
        <position position="200"/>
    </location>
    <ligand>
        <name>[4Fe-4S] cluster</name>
        <dbReference type="ChEBI" id="CHEBI:49883"/>
    </ligand>
</feature>
<dbReference type="HOGENOM" id="CLU_044089_1_0_6"/>
<dbReference type="GO" id="GO:0019379">
    <property type="term" value="P:sulfate assimilation, phosphoadenylyl sulfate reduction by phosphoadenylyl-sulfate reductase (thioredoxin)"/>
    <property type="evidence" value="ECO:0007669"/>
    <property type="project" value="UniProtKB-UniRule"/>
</dbReference>
<evidence type="ECO:0000256" key="5">
    <source>
        <dbReference type="ARBA" id="ARBA00023004"/>
    </source>
</evidence>
<evidence type="ECO:0000256" key="4">
    <source>
        <dbReference type="ARBA" id="ARBA00023002"/>
    </source>
</evidence>
<dbReference type="NCBIfam" id="NF002537">
    <property type="entry name" value="PRK02090.1"/>
    <property type="match status" value="1"/>
</dbReference>
<evidence type="ECO:0000256" key="13">
    <source>
        <dbReference type="ARBA" id="ARBA00048441"/>
    </source>
</evidence>
<dbReference type="PANTHER" id="PTHR46482">
    <property type="entry name" value="5'-ADENYLYLSULFATE REDUCTASE 3, CHLOROPLASTIC"/>
    <property type="match status" value="1"/>
</dbReference>
<dbReference type="GO" id="GO:0043866">
    <property type="term" value="F:adenylyl-sulfate reductase (thioredoxin) activity"/>
    <property type="evidence" value="ECO:0007669"/>
    <property type="project" value="UniProtKB-EC"/>
</dbReference>
<feature type="binding site" evidence="14">
    <location>
        <position position="114"/>
    </location>
    <ligand>
        <name>[4Fe-4S] cluster</name>
        <dbReference type="ChEBI" id="CHEBI:49883"/>
    </ligand>
</feature>
<dbReference type="SUPFAM" id="SSF52402">
    <property type="entry name" value="Adenine nucleotide alpha hydrolases-like"/>
    <property type="match status" value="1"/>
</dbReference>
<dbReference type="InterPro" id="IPR011798">
    <property type="entry name" value="APS_reductase"/>
</dbReference>
<keyword evidence="3 14" id="KW-0479">Metal-binding</keyword>